<keyword evidence="3" id="KW-0804">Transcription</keyword>
<dbReference type="GO" id="GO:0003677">
    <property type="term" value="F:DNA binding"/>
    <property type="evidence" value="ECO:0007669"/>
    <property type="project" value="UniProtKB-KW"/>
</dbReference>
<dbReference type="Gene3D" id="1.10.10.10">
    <property type="entry name" value="Winged helix-like DNA-binding domain superfamily/Winged helix DNA-binding domain"/>
    <property type="match status" value="1"/>
</dbReference>
<dbReference type="AlphaFoldDB" id="A0A1I6V4P0"/>
<dbReference type="InterPro" id="IPR036390">
    <property type="entry name" value="WH_DNA-bd_sf"/>
</dbReference>
<proteinExistence type="predicted"/>
<dbReference type="PANTHER" id="PTHR43132">
    <property type="entry name" value="ARSENICAL RESISTANCE OPERON REPRESSOR ARSR-RELATED"/>
    <property type="match status" value="1"/>
</dbReference>
<dbReference type="PRINTS" id="PR00778">
    <property type="entry name" value="HTHARSR"/>
</dbReference>
<keyword evidence="2" id="KW-0238">DNA-binding</keyword>
<keyword evidence="1" id="KW-0805">Transcription regulation</keyword>
<organism evidence="6 7">
    <name type="scientific">Halolactibacillus miurensis</name>
    <dbReference type="NCBI Taxonomy" id="306541"/>
    <lineage>
        <taxon>Bacteria</taxon>
        <taxon>Bacillati</taxon>
        <taxon>Bacillota</taxon>
        <taxon>Bacilli</taxon>
        <taxon>Bacillales</taxon>
        <taxon>Bacillaceae</taxon>
        <taxon>Halolactibacillus</taxon>
    </lineage>
</organism>
<dbReference type="CDD" id="cd00090">
    <property type="entry name" value="HTH_ARSR"/>
    <property type="match status" value="1"/>
</dbReference>
<sequence length="113" mass="13075">MNELESIKIFKAFSDPTRLRVGLLLLQKKLCVCQLQEILNTPQSKLSKHLSKMRDLNLVIGIPDGKFTKYEIVEDKFLIAILNTVKDYSSHEELFLTDLSKIDKFDYLIEGDQ</sequence>
<dbReference type="GO" id="GO:0003700">
    <property type="term" value="F:DNA-binding transcription factor activity"/>
    <property type="evidence" value="ECO:0007669"/>
    <property type="project" value="InterPro"/>
</dbReference>
<dbReference type="InterPro" id="IPR051011">
    <property type="entry name" value="Metal_resp_trans_reg"/>
</dbReference>
<evidence type="ECO:0000256" key="2">
    <source>
        <dbReference type="ARBA" id="ARBA00023125"/>
    </source>
</evidence>
<dbReference type="InterPro" id="IPR036388">
    <property type="entry name" value="WH-like_DNA-bd_sf"/>
</dbReference>
<dbReference type="Proteomes" id="UP000199139">
    <property type="component" value="Unassembled WGS sequence"/>
</dbReference>
<feature type="domain" description="HTH arsR-type" evidence="4">
    <location>
        <begin position="1"/>
        <end position="93"/>
    </location>
</feature>
<dbReference type="STRING" id="306541.SAMN05421668_14410"/>
<accession>A0A1I6V4P0</accession>
<dbReference type="Pfam" id="PF01022">
    <property type="entry name" value="HTH_5"/>
    <property type="match status" value="1"/>
</dbReference>
<keyword evidence="8" id="KW-1185">Reference proteome</keyword>
<dbReference type="SMART" id="SM00418">
    <property type="entry name" value="HTH_ARSR"/>
    <property type="match status" value="1"/>
</dbReference>
<dbReference type="Proteomes" id="UP000321773">
    <property type="component" value="Unassembled WGS sequence"/>
</dbReference>
<protein>
    <submittedName>
        <fullName evidence="5 6">Transcriptional regulator</fullName>
    </submittedName>
</protein>
<dbReference type="SUPFAM" id="SSF46785">
    <property type="entry name" value="Winged helix' DNA-binding domain"/>
    <property type="match status" value="1"/>
</dbReference>
<dbReference type="OrthoDB" id="9798835at2"/>
<name>A0A1I6V4P0_9BACI</name>
<dbReference type="InterPro" id="IPR011991">
    <property type="entry name" value="ArsR-like_HTH"/>
</dbReference>
<evidence type="ECO:0000313" key="7">
    <source>
        <dbReference type="Proteomes" id="UP000199139"/>
    </source>
</evidence>
<dbReference type="NCBIfam" id="NF033788">
    <property type="entry name" value="HTH_metalloreg"/>
    <property type="match status" value="1"/>
</dbReference>
<evidence type="ECO:0000259" key="4">
    <source>
        <dbReference type="PROSITE" id="PS50987"/>
    </source>
</evidence>
<evidence type="ECO:0000313" key="6">
    <source>
        <dbReference type="EMBL" id="SFT08633.1"/>
    </source>
</evidence>
<dbReference type="RefSeq" id="WP_062323855.1">
    <property type="nucleotide sequence ID" value="NZ_BJWJ01000063.1"/>
</dbReference>
<dbReference type="PROSITE" id="PS50987">
    <property type="entry name" value="HTH_ARSR_2"/>
    <property type="match status" value="1"/>
</dbReference>
<evidence type="ECO:0000313" key="5">
    <source>
        <dbReference type="EMBL" id="GEM05919.1"/>
    </source>
</evidence>
<gene>
    <name evidence="5" type="ORF">HMI01_29070</name>
    <name evidence="6" type="ORF">SAMN05421668_14410</name>
</gene>
<reference evidence="6 7" key="1">
    <citation type="submission" date="2016-10" db="EMBL/GenBank/DDBJ databases">
        <authorList>
            <person name="de Groot N.N."/>
        </authorList>
    </citation>
    <scope>NUCLEOTIDE SEQUENCE [LARGE SCALE GENOMIC DNA]</scope>
    <source>
        <strain evidence="6 7">DSM 17074</strain>
    </source>
</reference>
<evidence type="ECO:0000313" key="8">
    <source>
        <dbReference type="Proteomes" id="UP000321773"/>
    </source>
</evidence>
<dbReference type="EMBL" id="FPAI01000044">
    <property type="protein sequence ID" value="SFT08633.1"/>
    <property type="molecule type" value="Genomic_DNA"/>
</dbReference>
<evidence type="ECO:0000256" key="1">
    <source>
        <dbReference type="ARBA" id="ARBA00023015"/>
    </source>
</evidence>
<dbReference type="EMBL" id="BJWJ01000063">
    <property type="protein sequence ID" value="GEM05919.1"/>
    <property type="molecule type" value="Genomic_DNA"/>
</dbReference>
<dbReference type="InterPro" id="IPR001845">
    <property type="entry name" value="HTH_ArsR_DNA-bd_dom"/>
</dbReference>
<dbReference type="PANTHER" id="PTHR43132:SF2">
    <property type="entry name" value="ARSENICAL RESISTANCE OPERON REPRESSOR ARSR-RELATED"/>
    <property type="match status" value="1"/>
</dbReference>
<evidence type="ECO:0000256" key="3">
    <source>
        <dbReference type="ARBA" id="ARBA00023163"/>
    </source>
</evidence>
<reference evidence="5 8" key="2">
    <citation type="submission" date="2019-07" db="EMBL/GenBank/DDBJ databases">
        <title>Whole genome shotgun sequence of Halolactibacillus miurensis NBRC 100873.</title>
        <authorList>
            <person name="Hosoyama A."/>
            <person name="Uohara A."/>
            <person name="Ohji S."/>
            <person name="Ichikawa N."/>
        </authorList>
    </citation>
    <scope>NUCLEOTIDE SEQUENCE [LARGE SCALE GENOMIC DNA]</scope>
    <source>
        <strain evidence="5 8">NBRC 100873</strain>
    </source>
</reference>